<reference evidence="2 3" key="1">
    <citation type="journal article" date="2016" name="Front. Microbiol.">
        <title>Genomic Resource of Rice Seed Associated Bacteria.</title>
        <authorList>
            <person name="Midha S."/>
            <person name="Bansal K."/>
            <person name="Sharma S."/>
            <person name="Kumar N."/>
            <person name="Patil P.P."/>
            <person name="Chaudhry V."/>
            <person name="Patil P.B."/>
        </authorList>
    </citation>
    <scope>NUCLEOTIDE SEQUENCE [LARGE SCALE GENOMIC DNA]</scope>
    <source>
        <strain evidence="2 3">NS263</strain>
    </source>
</reference>
<feature type="coiled-coil region" evidence="1">
    <location>
        <begin position="81"/>
        <end position="108"/>
    </location>
</feature>
<dbReference type="Proteomes" id="UP000078335">
    <property type="component" value="Unassembled WGS sequence"/>
</dbReference>
<keyword evidence="3" id="KW-1185">Reference proteome</keyword>
<keyword evidence="1" id="KW-0175">Coiled coil</keyword>
<organism evidence="2 3">
    <name type="scientific">Curtobacterium oceanosedimentum</name>
    <dbReference type="NCBI Taxonomy" id="465820"/>
    <lineage>
        <taxon>Bacteria</taxon>
        <taxon>Bacillati</taxon>
        <taxon>Actinomycetota</taxon>
        <taxon>Actinomycetes</taxon>
        <taxon>Micrococcales</taxon>
        <taxon>Microbacteriaceae</taxon>
        <taxon>Curtobacterium</taxon>
    </lineage>
</organism>
<accession>A0ABR5S8I9</accession>
<comment type="caution">
    <text evidence="2">The sequence shown here is derived from an EMBL/GenBank/DDBJ whole genome shotgun (WGS) entry which is preliminary data.</text>
</comment>
<proteinExistence type="predicted"/>
<evidence type="ECO:0008006" key="4">
    <source>
        <dbReference type="Google" id="ProtNLM"/>
    </source>
</evidence>
<evidence type="ECO:0000256" key="1">
    <source>
        <dbReference type="SAM" id="Coils"/>
    </source>
</evidence>
<dbReference type="RefSeq" id="WP_058728049.1">
    <property type="nucleotide sequence ID" value="NZ_LDRB01000014.1"/>
</dbReference>
<feature type="coiled-coil region" evidence="1">
    <location>
        <begin position="143"/>
        <end position="170"/>
    </location>
</feature>
<name>A0ABR5S8I9_9MICO</name>
<dbReference type="EMBL" id="LDRB01000014">
    <property type="protein sequence ID" value="KTR41566.1"/>
    <property type="molecule type" value="Genomic_DNA"/>
</dbReference>
<gene>
    <name evidence="2" type="ORF">NS263_04210</name>
</gene>
<sequence length="591" mass="63313">MTWTDDDPGQGEPPAILGLAKLRTARAQEIRRAQDTLTTASGDAGVGWQAQSQTAFAAEVQKTAGDVELLAVGMEKQAAVLTQYAGQLSQLKDRQRILEQRRASAKSSLARANAMMPGGLFSEPTPAPFVLAGEEDSTAEAKAEEEARQRAAAESKIAAAQADLRAIESEWDALVADRRRVDQSCSTALEAADILGAVSSFSGSAVSAASPGDLLDRLSVLSAIDLQVLLAAHPELAEKLQAASTQDVATWWNALDAEHQQTFIVGLPNIIGSLNGVSALGRVAANRINAANRLEAIERTLADWKRQAAQPGSFTNATSQISALEDEIKYLRGAVSEPPTVQLYLYDKDADRIIEMIGTPSPETKRVVTYTPGTLANLDGFYSGDTQSIADWLHKRDEDGMVAFVVKDGRYPQNPLTEANDQQYARGIAQNLADFEEVAFTDPLLEGRQSVAIGHSWGVANITVSEALGAHYDKVVSLSGAGAPADWTPSPTTEYRDFSYDDILQFAQDIRVGEHGAVWSGRNPREVGFAHEDYYDAPLTWKSFPGNGLVNPLLAAAGGIESHNLAASTAPGNLTLLNDMRDFINEAGAPR</sequence>
<evidence type="ECO:0000313" key="3">
    <source>
        <dbReference type="Proteomes" id="UP000078335"/>
    </source>
</evidence>
<protein>
    <recommendedName>
        <fullName evidence="4">Alpha/beta hydrolase</fullName>
    </recommendedName>
</protein>
<evidence type="ECO:0000313" key="2">
    <source>
        <dbReference type="EMBL" id="KTR41566.1"/>
    </source>
</evidence>